<evidence type="ECO:0008006" key="4">
    <source>
        <dbReference type="Google" id="ProtNLM"/>
    </source>
</evidence>
<dbReference type="SUPFAM" id="SSF64268">
    <property type="entry name" value="PX domain"/>
    <property type="match status" value="1"/>
</dbReference>
<reference evidence="2 3" key="1">
    <citation type="journal article" date="2018" name="J. Invertebr. Pathol.">
        <title>New genotyping method for the causative agent of crayfish plague (Aphanomyces astaci) based on whole genome data.</title>
        <authorList>
            <person name="Minardi D."/>
            <person name="Studholme D.J."/>
            <person name="van der Giezen M."/>
            <person name="Pretto T."/>
            <person name="Oidtmann B."/>
        </authorList>
    </citation>
    <scope>NUCLEOTIDE SEQUENCE [LARGE SCALE GENOMIC DNA]</scope>
    <source>
        <strain evidence="2 3">KB13</strain>
    </source>
</reference>
<name>A0A9X8HEH3_APHAT</name>
<feature type="compositionally biased region" description="Polar residues" evidence="1">
    <location>
        <begin position="119"/>
        <end position="144"/>
    </location>
</feature>
<organism evidence="2 3">
    <name type="scientific">Aphanomyces astaci</name>
    <name type="common">Crayfish plague agent</name>
    <dbReference type="NCBI Taxonomy" id="112090"/>
    <lineage>
        <taxon>Eukaryota</taxon>
        <taxon>Sar</taxon>
        <taxon>Stramenopiles</taxon>
        <taxon>Oomycota</taxon>
        <taxon>Saprolegniomycetes</taxon>
        <taxon>Saprolegniales</taxon>
        <taxon>Verrucalvaceae</taxon>
        <taxon>Aphanomyces</taxon>
    </lineage>
</organism>
<sequence>MGQVVSCCFGMLHGAESPRHPKGKDGGCMDGDGLYTLMYTPVVSPKSQQHVVAPSAITHDSCPTTTSNDPEVETTLVPTAIVCEDSQGTPSNTTTNEIHPCEDDIVQRPEPVPAILVTQRSRSTSDMLTDTLPSRPSYGRSNCTRRLLPTDKDPTTTSLVVGEAARVNLYVVTVQHFTPHLTGSVYDFSVNIHGRAVPVNVMRTRHACKVFYAKLQKLHHHQWATSTQLPPFPPKAGFGLVKTAASDSNSCSFMQDFLDHLLAIPAVRSAPITLAFFHITDAVAPQAC</sequence>
<dbReference type="Proteomes" id="UP000275652">
    <property type="component" value="Unassembled WGS sequence"/>
</dbReference>
<dbReference type="GO" id="GO:0035091">
    <property type="term" value="F:phosphatidylinositol binding"/>
    <property type="evidence" value="ECO:0007669"/>
    <property type="project" value="InterPro"/>
</dbReference>
<comment type="caution">
    <text evidence="2">The sequence shown here is derived from an EMBL/GenBank/DDBJ whole genome shotgun (WGS) entry which is preliminary data.</text>
</comment>
<evidence type="ECO:0000313" key="3">
    <source>
        <dbReference type="Proteomes" id="UP000275652"/>
    </source>
</evidence>
<accession>A0A9X8HEH3</accession>
<protein>
    <recommendedName>
        <fullName evidence="4">PX domain-containing protein</fullName>
    </recommendedName>
</protein>
<dbReference type="EMBL" id="QUTI01017150">
    <property type="protein sequence ID" value="RLO10838.1"/>
    <property type="molecule type" value="Genomic_DNA"/>
</dbReference>
<evidence type="ECO:0000256" key="1">
    <source>
        <dbReference type="SAM" id="MobiDB-lite"/>
    </source>
</evidence>
<proteinExistence type="predicted"/>
<dbReference type="AlphaFoldDB" id="A0A9X8HEH3"/>
<gene>
    <name evidence="2" type="ORF">DYB28_000889</name>
</gene>
<evidence type="ECO:0000313" key="2">
    <source>
        <dbReference type="EMBL" id="RLO10838.1"/>
    </source>
</evidence>
<dbReference type="CDD" id="cd06093">
    <property type="entry name" value="PX_domain"/>
    <property type="match status" value="1"/>
</dbReference>
<feature type="region of interest" description="Disordered" evidence="1">
    <location>
        <begin position="119"/>
        <end position="151"/>
    </location>
</feature>
<dbReference type="Gene3D" id="3.30.1520.10">
    <property type="entry name" value="Phox-like domain"/>
    <property type="match status" value="1"/>
</dbReference>
<dbReference type="InterPro" id="IPR036871">
    <property type="entry name" value="PX_dom_sf"/>
</dbReference>